<protein>
    <submittedName>
        <fullName evidence="2">Uncharacterized protein</fullName>
    </submittedName>
</protein>
<evidence type="ECO:0000313" key="3">
    <source>
        <dbReference type="Proteomes" id="UP000298652"/>
    </source>
</evidence>
<dbReference type="Proteomes" id="UP000298652">
    <property type="component" value="Chromosome 6"/>
</dbReference>
<accession>A0A4U6TYI9</accession>
<feature type="region of interest" description="Disordered" evidence="1">
    <location>
        <begin position="1"/>
        <end position="46"/>
    </location>
</feature>
<name>A0A4U6TYI9_SETVI</name>
<evidence type="ECO:0000256" key="1">
    <source>
        <dbReference type="SAM" id="MobiDB-lite"/>
    </source>
</evidence>
<organism evidence="2 3">
    <name type="scientific">Setaria viridis</name>
    <name type="common">Green bristlegrass</name>
    <name type="synonym">Setaria italica subsp. viridis</name>
    <dbReference type="NCBI Taxonomy" id="4556"/>
    <lineage>
        <taxon>Eukaryota</taxon>
        <taxon>Viridiplantae</taxon>
        <taxon>Streptophyta</taxon>
        <taxon>Embryophyta</taxon>
        <taxon>Tracheophyta</taxon>
        <taxon>Spermatophyta</taxon>
        <taxon>Magnoliopsida</taxon>
        <taxon>Liliopsida</taxon>
        <taxon>Poales</taxon>
        <taxon>Poaceae</taxon>
        <taxon>PACMAD clade</taxon>
        <taxon>Panicoideae</taxon>
        <taxon>Panicodae</taxon>
        <taxon>Paniceae</taxon>
        <taxon>Cenchrinae</taxon>
        <taxon>Setaria</taxon>
    </lineage>
</organism>
<proteinExistence type="predicted"/>
<evidence type="ECO:0000313" key="2">
    <source>
        <dbReference type="EMBL" id="TKW08080.1"/>
    </source>
</evidence>
<feature type="compositionally biased region" description="Pro residues" evidence="1">
    <location>
        <begin position="1"/>
        <end position="14"/>
    </location>
</feature>
<keyword evidence="3" id="KW-1185">Reference proteome</keyword>
<dbReference type="AlphaFoldDB" id="A0A4U6TYI9"/>
<dbReference type="EMBL" id="CM016557">
    <property type="protein sequence ID" value="TKW08080.1"/>
    <property type="molecule type" value="Genomic_DNA"/>
</dbReference>
<dbReference type="Gramene" id="TKW08080">
    <property type="protein sequence ID" value="TKW08080"/>
    <property type="gene ID" value="SEVIR_6G005350v2"/>
</dbReference>
<feature type="compositionally biased region" description="Polar residues" evidence="1">
    <location>
        <begin position="18"/>
        <end position="32"/>
    </location>
</feature>
<sequence>MVPSSPTRPPPPTPRFSLPQQSSPVPSHYQSGSHHHHHHLPESRAPSIRNLRAACLRPPIPIRPHHRWSGHLLCSHYAPSLLFPYPIFQIWPEEVSR</sequence>
<gene>
    <name evidence="2" type="ORF">SEVIR_6G005350v2</name>
</gene>
<reference evidence="2" key="1">
    <citation type="submission" date="2019-03" db="EMBL/GenBank/DDBJ databases">
        <title>WGS assembly of Setaria viridis.</title>
        <authorList>
            <person name="Huang P."/>
            <person name="Jenkins J."/>
            <person name="Grimwood J."/>
            <person name="Barry K."/>
            <person name="Healey A."/>
            <person name="Mamidi S."/>
            <person name="Sreedasyam A."/>
            <person name="Shu S."/>
            <person name="Feldman M."/>
            <person name="Wu J."/>
            <person name="Yu Y."/>
            <person name="Chen C."/>
            <person name="Johnson J."/>
            <person name="Rokhsar D."/>
            <person name="Baxter I."/>
            <person name="Schmutz J."/>
            <person name="Brutnell T."/>
            <person name="Kellogg E."/>
        </authorList>
    </citation>
    <scope>NUCLEOTIDE SEQUENCE [LARGE SCALE GENOMIC DNA]</scope>
</reference>